<feature type="compositionally biased region" description="Low complexity" evidence="2">
    <location>
        <begin position="207"/>
        <end position="220"/>
    </location>
</feature>
<keyword evidence="5" id="KW-1185">Reference proteome</keyword>
<dbReference type="EMBL" id="FOUF01000019">
    <property type="protein sequence ID" value="SFM51408.1"/>
    <property type="molecule type" value="Genomic_DNA"/>
</dbReference>
<evidence type="ECO:0000256" key="2">
    <source>
        <dbReference type="SAM" id="MobiDB-lite"/>
    </source>
</evidence>
<dbReference type="RefSeq" id="WP_090669822.1">
    <property type="nucleotide sequence ID" value="NZ_CAJNAP010000009.1"/>
</dbReference>
<gene>
    <name evidence="3" type="ORF">NMYAN_170028</name>
    <name evidence="4" type="ORF">SAMN05421880_11922</name>
</gene>
<evidence type="ECO:0000313" key="4">
    <source>
        <dbReference type="EMBL" id="SFM51408.1"/>
    </source>
</evidence>
<sequence>MPQQPDLFADEIAAAVRQQAENNSVSALKAIPQGTQLSPSQQRFNRMLDRIEKLKKQLHEMQTISDAHRPVYHQTIAPLRASGQALTRELVLWLDKRLARKGLSNNQQRIAATILCHLSEPLAIQGDVEMQTLHDKHSPESLAQKEQAAVSSMREMMEDVLGESFADDDSFDNLHDALNIGMKRLREAAEAEEEKRQQAKQRKKKPTAAQLKAAAEQQEANTTLRKVFRQLASALHPDRESDPNERDRKTVLMSEANAAYERRDLITLLQIQLRVELADHTSLARMAEEKIASLLVLLKQQAQELEDELYHRHQVIRQEFGLNPYQSISKTSLQQSLKLAENSLKRNLAAMEEDLQKIQNDQYLKRWLKDQDQLFNDDTFLDELGDWLDPYKYR</sequence>
<dbReference type="AlphaFoldDB" id="A0A1I4RGJ5"/>
<reference evidence="4 5" key="1">
    <citation type="submission" date="2016-10" db="EMBL/GenBank/DDBJ databases">
        <authorList>
            <person name="de Groot N.N."/>
        </authorList>
    </citation>
    <scope>NUCLEOTIDE SEQUENCE [LARGE SCALE GENOMIC DNA]</scope>
    <source>
        <strain evidence="4 5">Nm146</strain>
    </source>
</reference>
<dbReference type="Proteomes" id="UP000601736">
    <property type="component" value="Unassembled WGS sequence"/>
</dbReference>
<organism evidence="4 5">
    <name type="scientific">Nitrosomonas nitrosa</name>
    <dbReference type="NCBI Taxonomy" id="52442"/>
    <lineage>
        <taxon>Bacteria</taxon>
        <taxon>Pseudomonadati</taxon>
        <taxon>Pseudomonadota</taxon>
        <taxon>Betaproteobacteria</taxon>
        <taxon>Nitrosomonadales</taxon>
        <taxon>Nitrosomonadaceae</taxon>
        <taxon>Nitrosomonas</taxon>
    </lineage>
</organism>
<dbReference type="EMBL" id="CAJNAP010000009">
    <property type="protein sequence ID" value="CAE6498959.1"/>
    <property type="molecule type" value="Genomic_DNA"/>
</dbReference>
<name>A0A1I4RGJ5_9PROT</name>
<accession>A0A1I4RGJ5</accession>
<dbReference type="Proteomes" id="UP000199561">
    <property type="component" value="Unassembled WGS sequence"/>
</dbReference>
<protein>
    <recommendedName>
        <fullName evidence="6">Molecular chaperone DnaJ</fullName>
    </recommendedName>
</protein>
<keyword evidence="1" id="KW-0175">Coiled coil</keyword>
<reference evidence="3" key="2">
    <citation type="submission" date="2021-02" db="EMBL/GenBank/DDBJ databases">
        <authorList>
            <person name="Han P."/>
        </authorList>
    </citation>
    <scope>NUCLEOTIDE SEQUENCE</scope>
    <source>
        <strain evidence="3">Nitrosomonas nitrosa 18-3D</strain>
    </source>
</reference>
<proteinExistence type="predicted"/>
<evidence type="ECO:0000313" key="5">
    <source>
        <dbReference type="Proteomes" id="UP000199561"/>
    </source>
</evidence>
<dbReference type="STRING" id="52442.SAMN05421880_11922"/>
<feature type="coiled-coil region" evidence="1">
    <location>
        <begin position="334"/>
        <end position="361"/>
    </location>
</feature>
<evidence type="ECO:0000313" key="3">
    <source>
        <dbReference type="EMBL" id="CAE6498959.1"/>
    </source>
</evidence>
<evidence type="ECO:0008006" key="6">
    <source>
        <dbReference type="Google" id="ProtNLM"/>
    </source>
</evidence>
<evidence type="ECO:0000256" key="1">
    <source>
        <dbReference type="SAM" id="Coils"/>
    </source>
</evidence>
<feature type="region of interest" description="Disordered" evidence="2">
    <location>
        <begin position="189"/>
        <end position="220"/>
    </location>
</feature>